<organism evidence="3 4">
    <name type="scientific">Geodia barretti</name>
    <name type="common">Barrett's horny sponge</name>
    <dbReference type="NCBI Taxonomy" id="519541"/>
    <lineage>
        <taxon>Eukaryota</taxon>
        <taxon>Metazoa</taxon>
        <taxon>Porifera</taxon>
        <taxon>Demospongiae</taxon>
        <taxon>Heteroscleromorpha</taxon>
        <taxon>Tetractinellida</taxon>
        <taxon>Astrophorina</taxon>
        <taxon>Geodiidae</taxon>
        <taxon>Geodia</taxon>
    </lineage>
</organism>
<name>A0AA35U360_GEOBA</name>
<dbReference type="Pfam" id="PF00620">
    <property type="entry name" value="RhoGAP"/>
    <property type="match status" value="1"/>
</dbReference>
<gene>
    <name evidence="3" type="ORF">GBAR_LOCUS31494</name>
</gene>
<evidence type="ECO:0000256" key="1">
    <source>
        <dbReference type="ARBA" id="ARBA00022468"/>
    </source>
</evidence>
<dbReference type="Proteomes" id="UP001174909">
    <property type="component" value="Unassembled WGS sequence"/>
</dbReference>
<evidence type="ECO:0000313" key="3">
    <source>
        <dbReference type="EMBL" id="CAI8057847.1"/>
    </source>
</evidence>
<evidence type="ECO:0000259" key="2">
    <source>
        <dbReference type="PROSITE" id="PS50238"/>
    </source>
</evidence>
<protein>
    <submittedName>
        <fullName evidence="3">Rho GTPase-activating protein 6</fullName>
    </submittedName>
</protein>
<accession>A0AA35U360</accession>
<proteinExistence type="predicted"/>
<dbReference type="PANTHER" id="PTHR12635:SF7">
    <property type="entry name" value="RHO GTPASE ACTIVATING PROTEIN 6-RELATED"/>
    <property type="match status" value="1"/>
</dbReference>
<dbReference type="PROSITE" id="PS50238">
    <property type="entry name" value="RHOGAP"/>
    <property type="match status" value="1"/>
</dbReference>
<evidence type="ECO:0000313" key="4">
    <source>
        <dbReference type="Proteomes" id="UP001174909"/>
    </source>
</evidence>
<dbReference type="GO" id="GO:0005096">
    <property type="term" value="F:GTPase activator activity"/>
    <property type="evidence" value="ECO:0007669"/>
    <property type="project" value="UniProtKB-KW"/>
</dbReference>
<feature type="non-terminal residue" evidence="3">
    <location>
        <position position="1"/>
    </location>
</feature>
<dbReference type="SUPFAM" id="SSF48350">
    <property type="entry name" value="GTPase activation domain, GAP"/>
    <property type="match status" value="1"/>
</dbReference>
<feature type="domain" description="Rho-GAP" evidence="2">
    <location>
        <begin position="1"/>
        <end position="193"/>
    </location>
</feature>
<dbReference type="PANTHER" id="PTHR12635">
    <property type="entry name" value="RHO-GTPASE-ACTIVATING PROTEIN 6 FAMILY MEMBER"/>
    <property type="match status" value="1"/>
</dbReference>
<comment type="caution">
    <text evidence="3">The sequence shown here is derived from an EMBL/GenBank/DDBJ whole genome shotgun (WGS) entry which is preliminary data.</text>
</comment>
<dbReference type="Gene3D" id="1.10.555.10">
    <property type="entry name" value="Rho GTPase activation protein"/>
    <property type="match status" value="1"/>
</dbReference>
<dbReference type="InterPro" id="IPR000198">
    <property type="entry name" value="RhoGAP_dom"/>
</dbReference>
<dbReference type="InterPro" id="IPR037863">
    <property type="entry name" value="RHOGAP6/36"/>
</dbReference>
<dbReference type="InterPro" id="IPR008936">
    <property type="entry name" value="Rho_GTPase_activation_prot"/>
</dbReference>
<dbReference type="SMART" id="SM00324">
    <property type="entry name" value="RhoGAP"/>
    <property type="match status" value="1"/>
</dbReference>
<feature type="non-terminal residue" evidence="3">
    <location>
        <position position="193"/>
    </location>
</feature>
<keyword evidence="4" id="KW-1185">Reference proteome</keyword>
<dbReference type="GO" id="GO:0007165">
    <property type="term" value="P:signal transduction"/>
    <property type="evidence" value="ECO:0007669"/>
    <property type="project" value="InterPro"/>
</dbReference>
<sequence>LSPLPLSSLSLSLPSPPLSLSSFFPSPSPPLFPSRQQIKQKFDRGEDVDLTDANPHDIAALLKEFFRSLPEPLMTRELFGPILGTRKLSSSAQRRDALRLFCLLLPHANRDTLQALLQFLSRVALHSDGIILIDGTQETGNRMTEQNLGLIMGPNILHKEVSKWLHCMITLHLVRGGGRWRLEEERKKERRVE</sequence>
<keyword evidence="1" id="KW-0343">GTPase activation</keyword>
<dbReference type="AlphaFoldDB" id="A0AA35U360"/>
<reference evidence="3" key="1">
    <citation type="submission" date="2023-03" db="EMBL/GenBank/DDBJ databases">
        <authorList>
            <person name="Steffen K."/>
            <person name="Cardenas P."/>
        </authorList>
    </citation>
    <scope>NUCLEOTIDE SEQUENCE</scope>
</reference>
<dbReference type="EMBL" id="CASHTH010004480">
    <property type="protein sequence ID" value="CAI8057847.1"/>
    <property type="molecule type" value="Genomic_DNA"/>
</dbReference>